<evidence type="ECO:0000256" key="2">
    <source>
        <dbReference type="ARBA" id="ARBA00010286"/>
    </source>
</evidence>
<dbReference type="SUPFAM" id="SSF51556">
    <property type="entry name" value="Metallo-dependent hydrolases"/>
    <property type="match status" value="1"/>
</dbReference>
<evidence type="ECO:0000256" key="6">
    <source>
        <dbReference type="ARBA" id="ARBA00022975"/>
    </source>
</evidence>
<reference evidence="10" key="2">
    <citation type="submission" date="2021-04" db="EMBL/GenBank/DDBJ databases">
        <authorList>
            <person name="Gilroy R."/>
        </authorList>
    </citation>
    <scope>NUCLEOTIDE SEQUENCE</scope>
    <source>
        <strain evidence="10">CHK199-9574</strain>
    </source>
</reference>
<dbReference type="PANTHER" id="PTHR43668:SF2">
    <property type="entry name" value="ALLANTOINASE"/>
    <property type="match status" value="1"/>
</dbReference>
<dbReference type="EMBL" id="DXCO01000033">
    <property type="protein sequence ID" value="HIY78282.1"/>
    <property type="molecule type" value="Genomic_DNA"/>
</dbReference>
<organism evidence="10 11">
    <name type="scientific">Candidatus Borkfalkia excrementavium</name>
    <dbReference type="NCBI Taxonomy" id="2838505"/>
    <lineage>
        <taxon>Bacteria</taxon>
        <taxon>Bacillati</taxon>
        <taxon>Bacillota</taxon>
        <taxon>Clostridia</taxon>
        <taxon>Christensenellales</taxon>
        <taxon>Christensenellaceae</taxon>
        <taxon>Candidatus Borkfalkia</taxon>
    </lineage>
</organism>
<comment type="function">
    <text evidence="1 7">Catalyzes the reversible cyclization of carbamoyl aspartate to dihydroorotate.</text>
</comment>
<dbReference type="HAMAP" id="MF_00220_B">
    <property type="entry name" value="PyrC_classI_B"/>
    <property type="match status" value="1"/>
</dbReference>
<comment type="catalytic activity">
    <reaction evidence="7">
        <text>(S)-dihydroorotate + H2O = N-carbamoyl-L-aspartate + H(+)</text>
        <dbReference type="Rhea" id="RHEA:24296"/>
        <dbReference type="ChEBI" id="CHEBI:15377"/>
        <dbReference type="ChEBI" id="CHEBI:15378"/>
        <dbReference type="ChEBI" id="CHEBI:30864"/>
        <dbReference type="ChEBI" id="CHEBI:32814"/>
        <dbReference type="EC" id="3.5.2.3"/>
    </reaction>
</comment>
<name>A0A9D1Z922_9FIRM</name>
<protein>
    <recommendedName>
        <fullName evidence="7">Dihydroorotase</fullName>
        <shortName evidence="7">DHOase</shortName>
        <ecNumber evidence="7">3.5.2.3</ecNumber>
    </recommendedName>
</protein>
<feature type="binding site" evidence="7">
    <location>
        <begin position="322"/>
        <end position="323"/>
    </location>
    <ligand>
        <name>substrate</name>
    </ligand>
</feature>
<dbReference type="GO" id="GO:0006145">
    <property type="term" value="P:purine nucleobase catabolic process"/>
    <property type="evidence" value="ECO:0007669"/>
    <property type="project" value="TreeGrafter"/>
</dbReference>
<dbReference type="Gene3D" id="2.30.40.10">
    <property type="entry name" value="Urease, subunit C, domain 1"/>
    <property type="match status" value="1"/>
</dbReference>
<dbReference type="InterPro" id="IPR011059">
    <property type="entry name" value="Metal-dep_hydrolase_composite"/>
</dbReference>
<gene>
    <name evidence="7" type="primary">pyrC</name>
    <name evidence="10" type="ORF">H9728_04495</name>
</gene>
<keyword evidence="6 7" id="KW-0665">Pyrimidine biosynthesis</keyword>
<evidence type="ECO:0000259" key="8">
    <source>
        <dbReference type="Pfam" id="PF07969"/>
    </source>
</evidence>
<feature type="binding site" evidence="7">
    <location>
        <position position="151"/>
    </location>
    <ligand>
        <name>Zn(2+)</name>
        <dbReference type="ChEBI" id="CHEBI:29105"/>
        <label>1</label>
    </ligand>
</feature>
<comment type="pathway">
    <text evidence="7">Pyrimidine metabolism; UMP biosynthesis via de novo pathway; (S)-dihydroorotate from bicarbonate: step 3/3.</text>
</comment>
<dbReference type="InterPro" id="IPR032466">
    <property type="entry name" value="Metal_Hydrolase"/>
</dbReference>
<dbReference type="Pfam" id="PF07969">
    <property type="entry name" value="Amidohydro_3"/>
    <property type="match status" value="1"/>
</dbReference>
<evidence type="ECO:0000313" key="11">
    <source>
        <dbReference type="Proteomes" id="UP000824135"/>
    </source>
</evidence>
<evidence type="ECO:0000256" key="5">
    <source>
        <dbReference type="ARBA" id="ARBA00022833"/>
    </source>
</evidence>
<keyword evidence="4 7" id="KW-0378">Hydrolase</keyword>
<feature type="binding site" evidence="7">
    <location>
        <position position="178"/>
    </location>
    <ligand>
        <name>Zn(2+)</name>
        <dbReference type="ChEBI" id="CHEBI:29105"/>
        <label>2</label>
    </ligand>
</feature>
<sequence>MSKLLIKGGTVVFPDRVERADLLSQDGKIIKIAKEISDKEAETLDAQGLTVFPGLIDMHVHLREPGFEYKEDIASGSAAAVAGGFTQVCCMPNTSPVCDNAAIVGYIAARGKEVGLCKIRPIGSITVGEKGESLSEMGKMKEAGAVAVSDDGKPVSDARIMRLAMEYASDFGLVCLSHCEDKSLAEGGAVNEGYNSTLAGLKGIPRAAEEIMLAREIILAETLKKRVHICHVSTKGGVQLLKEAKARGVAVTAETCPHYFTLTDDAIVTFDARTKVNPPLREAEDVEAIKAGLADGTLDCIVTDHAPHHEQEKNVEYNLAAFGISGLETSFALSYTALVRGGVLTLTQLADKMSAAPARILGLDGGEIGVGRTADFALADLEEKYTIDSKKFRSKGKNTPFDGREVFGKIKYTVVDGKIKYKADER</sequence>
<dbReference type="InterPro" id="IPR004722">
    <property type="entry name" value="DHOase"/>
</dbReference>
<dbReference type="InterPro" id="IPR024403">
    <property type="entry name" value="DHOase_cat"/>
</dbReference>
<dbReference type="AlphaFoldDB" id="A0A9D1Z922"/>
<evidence type="ECO:0000313" key="10">
    <source>
        <dbReference type="EMBL" id="HIY78282.1"/>
    </source>
</evidence>
<feature type="binding site" evidence="7">
    <location>
        <position position="59"/>
    </location>
    <ligand>
        <name>Zn(2+)</name>
        <dbReference type="ChEBI" id="CHEBI:29105"/>
        <label>1</label>
    </ligand>
</feature>
<dbReference type="Proteomes" id="UP000824135">
    <property type="component" value="Unassembled WGS sequence"/>
</dbReference>
<dbReference type="InterPro" id="IPR002195">
    <property type="entry name" value="Dihydroorotase_CS"/>
</dbReference>
<feature type="domain" description="Dihydroorotase catalytic" evidence="9">
    <location>
        <begin position="51"/>
        <end position="235"/>
    </location>
</feature>
<dbReference type="EC" id="3.5.2.3" evidence="7"/>
<evidence type="ECO:0000256" key="1">
    <source>
        <dbReference type="ARBA" id="ARBA00002368"/>
    </source>
</evidence>
<feature type="binding site" evidence="7">
    <location>
        <position position="61"/>
    </location>
    <ligand>
        <name>Zn(2+)</name>
        <dbReference type="ChEBI" id="CHEBI:29105"/>
        <label>1</label>
    </ligand>
</feature>
<feature type="binding site" evidence="7">
    <location>
        <position position="277"/>
    </location>
    <ligand>
        <name>substrate</name>
    </ligand>
</feature>
<dbReference type="Gene3D" id="3.20.20.140">
    <property type="entry name" value="Metal-dependent hydrolases"/>
    <property type="match status" value="1"/>
</dbReference>
<accession>A0A9D1Z922</accession>
<evidence type="ECO:0000256" key="4">
    <source>
        <dbReference type="ARBA" id="ARBA00022801"/>
    </source>
</evidence>
<comment type="caution">
    <text evidence="10">The sequence shown here is derived from an EMBL/GenBank/DDBJ whole genome shotgun (WGS) entry which is preliminary data.</text>
</comment>
<dbReference type="SUPFAM" id="SSF51338">
    <property type="entry name" value="Composite domain of metallo-dependent hydrolases"/>
    <property type="match status" value="1"/>
</dbReference>
<feature type="domain" description="Amidohydrolase 3" evidence="8">
    <location>
        <begin position="336"/>
        <end position="419"/>
    </location>
</feature>
<evidence type="ECO:0000256" key="3">
    <source>
        <dbReference type="ARBA" id="ARBA00022723"/>
    </source>
</evidence>
<dbReference type="NCBIfam" id="TIGR00857">
    <property type="entry name" value="pyrC_multi"/>
    <property type="match status" value="1"/>
</dbReference>
<keyword evidence="3 7" id="KW-0479">Metal-binding</keyword>
<dbReference type="InterPro" id="IPR013108">
    <property type="entry name" value="Amidohydro_3"/>
</dbReference>
<dbReference type="PROSITE" id="PS00482">
    <property type="entry name" value="DIHYDROOROTASE_1"/>
    <property type="match status" value="1"/>
</dbReference>
<dbReference type="GO" id="GO:0004038">
    <property type="term" value="F:allantoinase activity"/>
    <property type="evidence" value="ECO:0007669"/>
    <property type="project" value="TreeGrafter"/>
</dbReference>
<evidence type="ECO:0000256" key="7">
    <source>
        <dbReference type="HAMAP-Rule" id="MF_00220"/>
    </source>
</evidence>
<feature type="binding site" evidence="7">
    <location>
        <position position="304"/>
    </location>
    <ligand>
        <name>Zn(2+)</name>
        <dbReference type="ChEBI" id="CHEBI:29105"/>
        <label>1</label>
    </ligand>
</feature>
<feature type="binding site" evidence="7">
    <location>
        <position position="308"/>
    </location>
    <ligand>
        <name>substrate</name>
    </ligand>
</feature>
<dbReference type="Pfam" id="PF12890">
    <property type="entry name" value="DHOase"/>
    <property type="match status" value="1"/>
</dbReference>
<comment type="cofactor">
    <cofactor evidence="7">
        <name>Zn(2+)</name>
        <dbReference type="ChEBI" id="CHEBI:29105"/>
    </cofactor>
    <text evidence="7">Binds 2 Zn(2+) ions per subunit.</text>
</comment>
<dbReference type="PROSITE" id="PS00483">
    <property type="entry name" value="DIHYDROOROTASE_2"/>
    <property type="match status" value="1"/>
</dbReference>
<dbReference type="GO" id="GO:0004151">
    <property type="term" value="F:dihydroorotase activity"/>
    <property type="evidence" value="ECO:0007669"/>
    <property type="project" value="UniProtKB-UniRule"/>
</dbReference>
<dbReference type="CDD" id="cd01317">
    <property type="entry name" value="DHOase_IIa"/>
    <property type="match status" value="1"/>
</dbReference>
<feature type="binding site" evidence="7">
    <location>
        <position position="151"/>
    </location>
    <ligand>
        <name>Zn(2+)</name>
        <dbReference type="ChEBI" id="CHEBI:29105"/>
        <label>2</label>
    </ligand>
</feature>
<feature type="binding site" evidence="7">
    <location>
        <position position="93"/>
    </location>
    <ligand>
        <name>substrate</name>
    </ligand>
</feature>
<dbReference type="PANTHER" id="PTHR43668">
    <property type="entry name" value="ALLANTOINASE"/>
    <property type="match status" value="1"/>
</dbReference>
<feature type="binding site" evidence="7">
    <location>
        <begin position="61"/>
        <end position="63"/>
    </location>
    <ligand>
        <name>substrate</name>
    </ligand>
</feature>
<proteinExistence type="inferred from homology"/>
<keyword evidence="5 7" id="KW-0862">Zinc</keyword>
<comment type="similarity">
    <text evidence="2 7">Belongs to the metallo-dependent hydrolases superfamily. DHOase family. Class I DHOase subfamily.</text>
</comment>
<dbReference type="GO" id="GO:0044205">
    <property type="term" value="P:'de novo' UMP biosynthetic process"/>
    <property type="evidence" value="ECO:0007669"/>
    <property type="project" value="UniProtKB-UniRule"/>
</dbReference>
<dbReference type="InterPro" id="IPR050138">
    <property type="entry name" value="DHOase/Allantoinase_Hydrolase"/>
</dbReference>
<feature type="active site" evidence="7">
    <location>
        <position position="304"/>
    </location>
</feature>
<evidence type="ECO:0000259" key="9">
    <source>
        <dbReference type="Pfam" id="PF12890"/>
    </source>
</evidence>
<dbReference type="GO" id="GO:0008270">
    <property type="term" value="F:zinc ion binding"/>
    <property type="evidence" value="ECO:0007669"/>
    <property type="project" value="UniProtKB-UniRule"/>
</dbReference>
<reference evidence="10" key="1">
    <citation type="journal article" date="2021" name="PeerJ">
        <title>Extensive microbial diversity within the chicken gut microbiome revealed by metagenomics and culture.</title>
        <authorList>
            <person name="Gilroy R."/>
            <person name="Ravi A."/>
            <person name="Getino M."/>
            <person name="Pursley I."/>
            <person name="Horton D.L."/>
            <person name="Alikhan N.F."/>
            <person name="Baker D."/>
            <person name="Gharbi K."/>
            <person name="Hall N."/>
            <person name="Watson M."/>
            <person name="Adriaenssens E.M."/>
            <person name="Foster-Nyarko E."/>
            <person name="Jarju S."/>
            <person name="Secka A."/>
            <person name="Antonio M."/>
            <person name="Oren A."/>
            <person name="Chaudhuri R.R."/>
            <person name="La Ragione R."/>
            <person name="Hildebrand F."/>
            <person name="Pallen M.J."/>
        </authorList>
    </citation>
    <scope>NUCLEOTIDE SEQUENCE</scope>
    <source>
        <strain evidence="10">CHK199-9574</strain>
    </source>
</reference>
<feature type="binding site" evidence="7">
    <location>
        <position position="231"/>
    </location>
    <ligand>
        <name>Zn(2+)</name>
        <dbReference type="ChEBI" id="CHEBI:29105"/>
        <label>2</label>
    </ligand>
</feature>
<dbReference type="GO" id="GO:0005737">
    <property type="term" value="C:cytoplasm"/>
    <property type="evidence" value="ECO:0007669"/>
    <property type="project" value="TreeGrafter"/>
</dbReference>